<dbReference type="Gene3D" id="3.20.20.370">
    <property type="entry name" value="Glycoside hydrolase/deacetylase"/>
    <property type="match status" value="1"/>
</dbReference>
<dbReference type="HOGENOM" id="CLU_021264_0_1_9"/>
<feature type="chain" id="PRO_5001584205" evidence="3">
    <location>
        <begin position="26"/>
        <end position="244"/>
    </location>
</feature>
<evidence type="ECO:0000256" key="1">
    <source>
        <dbReference type="ARBA" id="ARBA00022723"/>
    </source>
</evidence>
<keyword evidence="6" id="KW-1185">Reference proteome</keyword>
<dbReference type="OrthoDB" id="9812065at2"/>
<protein>
    <submittedName>
        <fullName evidence="5">Polysaccharide deacetylase</fullName>
    </submittedName>
</protein>
<dbReference type="PROSITE" id="PS51677">
    <property type="entry name" value="NODB"/>
    <property type="match status" value="1"/>
</dbReference>
<dbReference type="eggNOG" id="COG0726">
    <property type="taxonomic scope" value="Bacteria"/>
</dbReference>
<accession>A0A060M5W6</accession>
<dbReference type="Proteomes" id="UP000027142">
    <property type="component" value="Chromosome"/>
</dbReference>
<feature type="signal peptide" evidence="3">
    <location>
        <begin position="1"/>
        <end position="25"/>
    </location>
</feature>
<dbReference type="STRING" id="1246626.BleG1_3391"/>
<feature type="domain" description="NodB homology" evidence="4">
    <location>
        <begin position="48"/>
        <end position="230"/>
    </location>
</feature>
<dbReference type="Pfam" id="PF01522">
    <property type="entry name" value="Polysacc_deac_1"/>
    <property type="match status" value="1"/>
</dbReference>
<dbReference type="PANTHER" id="PTHR10587:SF133">
    <property type="entry name" value="CHITIN DEACETYLASE 1-RELATED"/>
    <property type="match status" value="1"/>
</dbReference>
<gene>
    <name evidence="5" type="ORF">BleG1_3391</name>
</gene>
<dbReference type="SUPFAM" id="SSF88713">
    <property type="entry name" value="Glycoside hydrolase/deacetylase"/>
    <property type="match status" value="1"/>
</dbReference>
<dbReference type="PANTHER" id="PTHR10587">
    <property type="entry name" value="GLYCOSYL TRANSFERASE-RELATED"/>
    <property type="match status" value="1"/>
</dbReference>
<dbReference type="GO" id="GO:0046872">
    <property type="term" value="F:metal ion binding"/>
    <property type="evidence" value="ECO:0007669"/>
    <property type="project" value="UniProtKB-KW"/>
</dbReference>
<dbReference type="InterPro" id="IPR002509">
    <property type="entry name" value="NODB_dom"/>
</dbReference>
<dbReference type="AlphaFoldDB" id="A0A060M5W6"/>
<reference evidence="5 6" key="1">
    <citation type="journal article" date="2014" name="Gene">
        <title>A comparative genomic analysis of the alkalitolerant soil bacterium Bacillus lehensis G1.</title>
        <authorList>
            <person name="Noor Y.M."/>
            <person name="Samsulrizal N.H."/>
            <person name="Jema'on N.A."/>
            <person name="Low K.O."/>
            <person name="Ramli A.N."/>
            <person name="Alias N.I."/>
            <person name="Damis S.I."/>
            <person name="Fuzi S.F."/>
            <person name="Isa M.N."/>
            <person name="Murad A.M."/>
            <person name="Raih M.F."/>
            <person name="Bakar F.D."/>
            <person name="Najimudin N."/>
            <person name="Mahadi N.M."/>
            <person name="Illias R.M."/>
        </authorList>
    </citation>
    <scope>NUCLEOTIDE SEQUENCE [LARGE SCALE GENOMIC DNA]</scope>
    <source>
        <strain evidence="5 6">G1</strain>
    </source>
</reference>
<name>A0A060M5W6_9BACI</name>
<keyword evidence="1" id="KW-0479">Metal-binding</keyword>
<dbReference type="PATRIC" id="fig|1246626.3.peg.3373"/>
<dbReference type="GO" id="GO:0005975">
    <property type="term" value="P:carbohydrate metabolic process"/>
    <property type="evidence" value="ECO:0007669"/>
    <property type="project" value="InterPro"/>
</dbReference>
<evidence type="ECO:0000259" key="4">
    <source>
        <dbReference type="PROSITE" id="PS51677"/>
    </source>
</evidence>
<dbReference type="GO" id="GO:0016810">
    <property type="term" value="F:hydrolase activity, acting on carbon-nitrogen (but not peptide) bonds"/>
    <property type="evidence" value="ECO:0007669"/>
    <property type="project" value="InterPro"/>
</dbReference>
<organism evidence="5 6">
    <name type="scientific">Shouchella lehensis G1</name>
    <dbReference type="NCBI Taxonomy" id="1246626"/>
    <lineage>
        <taxon>Bacteria</taxon>
        <taxon>Bacillati</taxon>
        <taxon>Bacillota</taxon>
        <taxon>Bacilli</taxon>
        <taxon>Bacillales</taxon>
        <taxon>Bacillaceae</taxon>
        <taxon>Shouchella</taxon>
    </lineage>
</organism>
<keyword evidence="2" id="KW-0378">Hydrolase</keyword>
<evidence type="ECO:0000313" key="6">
    <source>
        <dbReference type="Proteomes" id="UP000027142"/>
    </source>
</evidence>
<evidence type="ECO:0000256" key="2">
    <source>
        <dbReference type="ARBA" id="ARBA00022801"/>
    </source>
</evidence>
<dbReference type="KEGG" id="ble:BleG1_3391"/>
<dbReference type="CDD" id="cd10917">
    <property type="entry name" value="CE4_NodB_like_6s_7s"/>
    <property type="match status" value="1"/>
</dbReference>
<evidence type="ECO:0000256" key="3">
    <source>
        <dbReference type="SAM" id="SignalP"/>
    </source>
</evidence>
<proteinExistence type="predicted"/>
<dbReference type="InterPro" id="IPR011330">
    <property type="entry name" value="Glyco_hydro/deAcase_b/a-brl"/>
</dbReference>
<sequence length="244" mass="27879">MKRYQLLVLLTIVLLSVTDPSDSFAAIKERYEYEQTGKVFWEADTDETKLALTFDDGPHPANTPELLDILKAYNVKATFFVVGKWVEAYPDIVQRMLDEGHEVANHTYSHIYDEAITKEDLMEEIDHANRVLEETVHIRPTYFRPVGGYYTDDIIDAAIDLKQDVLLWSWHQDPRDWAGTPTTEIVKHVVDHAQGGDVILLHDGGGDRQKTLRAVKLIIPVLKHQGYQFVTASELLKPSPIFLH</sequence>
<evidence type="ECO:0000313" key="5">
    <source>
        <dbReference type="EMBL" id="AIC95938.1"/>
    </source>
</evidence>
<dbReference type="InterPro" id="IPR050248">
    <property type="entry name" value="Polysacc_deacetylase_ArnD"/>
</dbReference>
<keyword evidence="3" id="KW-0732">Signal</keyword>
<dbReference type="EMBL" id="CP003923">
    <property type="protein sequence ID" value="AIC95938.1"/>
    <property type="molecule type" value="Genomic_DNA"/>
</dbReference>
<dbReference type="GO" id="GO:0016020">
    <property type="term" value="C:membrane"/>
    <property type="evidence" value="ECO:0007669"/>
    <property type="project" value="TreeGrafter"/>
</dbReference>
<dbReference type="RefSeq" id="WP_038483442.1">
    <property type="nucleotide sequence ID" value="NZ_CP003923.1"/>
</dbReference>